<sequence>MAMNERDNYYSRSTSGPTSPAHTPDHTMQQSMSGYPPSPFGSNSNSQDKTEVSDPDTGYHSHQRHTPPAYGNFRDSESDDTYLADRGHNSTEILARSSVDPSGGRVRNRDERRSCCDRICCGCCNCCFRMPRWLRYCGCIFLLLIIILVIVIGVLVAIFKEPEVTVNGLGNAPQYNIAGTNLNLNFTLDIGVNNPNIESVTFESIVAKAYYPNYDNLELGGGQKNDVKINSNGVTNITFPFDISIDATNGEYTPIFNDLIAKCGLTGGAKENIVVNYVVVLTLRILGIAIKPTIRNKASFPCPLTASDLATLPGLSDIITSVASNFT</sequence>
<keyword evidence="4" id="KW-0812">Transmembrane</keyword>
<dbReference type="EMBL" id="JBCLYO010000012">
    <property type="protein sequence ID" value="KAL0084248.1"/>
    <property type="molecule type" value="Genomic_DNA"/>
</dbReference>
<evidence type="ECO:0000313" key="6">
    <source>
        <dbReference type="Proteomes" id="UP001448207"/>
    </source>
</evidence>
<dbReference type="InterPro" id="IPR044839">
    <property type="entry name" value="NDR1-like"/>
</dbReference>
<dbReference type="PANTHER" id="PTHR31234:SF2">
    <property type="entry name" value="OS05G0199100 PROTEIN"/>
    <property type="match status" value="1"/>
</dbReference>
<gene>
    <name evidence="5" type="ORF">J3Q64DRAFT_1746667</name>
</gene>
<reference evidence="5 6" key="1">
    <citation type="submission" date="2024-04" db="EMBL/GenBank/DDBJ databases">
        <title>Symmetric and asymmetric DNA N6-adenine methylation regulates different biological responses in Mucorales.</title>
        <authorList>
            <consortium name="Lawrence Berkeley National Laboratory"/>
            <person name="Lax C."/>
            <person name="Mondo S.J."/>
            <person name="Osorio-Concepcion M."/>
            <person name="Muszewska A."/>
            <person name="Corrochano-Luque M."/>
            <person name="Gutierrez G."/>
            <person name="Riley R."/>
            <person name="Lipzen A."/>
            <person name="Guo J."/>
            <person name="Hundley H."/>
            <person name="Amirebrahimi M."/>
            <person name="Ng V."/>
            <person name="Lorenzo-Gutierrez D."/>
            <person name="Binder U."/>
            <person name="Yang J."/>
            <person name="Song Y."/>
            <person name="Canovas D."/>
            <person name="Navarro E."/>
            <person name="Freitag M."/>
            <person name="Gabaldon T."/>
            <person name="Grigoriev I.V."/>
            <person name="Corrochano L.M."/>
            <person name="Nicolas F.E."/>
            <person name="Garre V."/>
        </authorList>
    </citation>
    <scope>NUCLEOTIDE SEQUENCE [LARGE SCALE GENOMIC DNA]</scope>
    <source>
        <strain evidence="5 6">L51</strain>
    </source>
</reference>
<protein>
    <recommendedName>
        <fullName evidence="7">Late embryogenesis abundant protein LEA-2 subgroup domain-containing protein</fullName>
    </recommendedName>
</protein>
<comment type="caution">
    <text evidence="5">The sequence shown here is derived from an EMBL/GenBank/DDBJ whole genome shotgun (WGS) entry which is preliminary data.</text>
</comment>
<evidence type="ECO:0008006" key="7">
    <source>
        <dbReference type="Google" id="ProtNLM"/>
    </source>
</evidence>
<organism evidence="5 6">
    <name type="scientific">Phycomyces blakesleeanus</name>
    <dbReference type="NCBI Taxonomy" id="4837"/>
    <lineage>
        <taxon>Eukaryota</taxon>
        <taxon>Fungi</taxon>
        <taxon>Fungi incertae sedis</taxon>
        <taxon>Mucoromycota</taxon>
        <taxon>Mucoromycotina</taxon>
        <taxon>Mucoromycetes</taxon>
        <taxon>Mucorales</taxon>
        <taxon>Phycomycetaceae</taxon>
        <taxon>Phycomyces</taxon>
    </lineage>
</organism>
<proteinExistence type="predicted"/>
<feature type="transmembrane region" description="Helical" evidence="4">
    <location>
        <begin position="139"/>
        <end position="159"/>
    </location>
</feature>
<name>A0ABR3AWH1_PHYBL</name>
<feature type="region of interest" description="Disordered" evidence="3">
    <location>
        <begin position="1"/>
        <end position="84"/>
    </location>
</feature>
<evidence type="ECO:0000256" key="4">
    <source>
        <dbReference type="SAM" id="Phobius"/>
    </source>
</evidence>
<evidence type="ECO:0000256" key="3">
    <source>
        <dbReference type="SAM" id="MobiDB-lite"/>
    </source>
</evidence>
<dbReference type="SUPFAM" id="SSF117070">
    <property type="entry name" value="LEA14-like"/>
    <property type="match status" value="1"/>
</dbReference>
<dbReference type="PANTHER" id="PTHR31234">
    <property type="entry name" value="LATE EMBRYOGENESIS ABUNDANT (LEA) HYDROXYPROLINE-RICH GLYCOPROTEIN FAMILY"/>
    <property type="match status" value="1"/>
</dbReference>
<dbReference type="Proteomes" id="UP001448207">
    <property type="component" value="Unassembled WGS sequence"/>
</dbReference>
<keyword evidence="6" id="KW-1185">Reference proteome</keyword>
<dbReference type="Gene3D" id="2.60.40.1820">
    <property type="match status" value="1"/>
</dbReference>
<evidence type="ECO:0000256" key="2">
    <source>
        <dbReference type="ARBA" id="ARBA00023136"/>
    </source>
</evidence>
<evidence type="ECO:0000313" key="5">
    <source>
        <dbReference type="EMBL" id="KAL0084248.1"/>
    </source>
</evidence>
<comment type="subcellular location">
    <subcellularLocation>
        <location evidence="1">Membrane</location>
    </subcellularLocation>
</comment>
<keyword evidence="4" id="KW-1133">Transmembrane helix</keyword>
<evidence type="ECO:0000256" key="1">
    <source>
        <dbReference type="ARBA" id="ARBA00004370"/>
    </source>
</evidence>
<accession>A0ABR3AWH1</accession>
<keyword evidence="2 4" id="KW-0472">Membrane</keyword>
<feature type="compositionally biased region" description="Polar residues" evidence="3">
    <location>
        <begin position="10"/>
        <end position="33"/>
    </location>
</feature>